<keyword evidence="2" id="KW-0813">Transport</keyword>
<comment type="subcellular location">
    <subcellularLocation>
        <location evidence="1">Membrane</location>
        <topology evidence="1">Multi-pass membrane protein</topology>
    </subcellularLocation>
</comment>
<evidence type="ECO:0000313" key="8">
    <source>
        <dbReference type="EMBL" id="KAJ3039915.1"/>
    </source>
</evidence>
<keyword evidence="5 6" id="KW-0472">Membrane</keyword>
<gene>
    <name evidence="8" type="ORF">HK097_002699</name>
</gene>
<feature type="transmembrane region" description="Helical" evidence="6">
    <location>
        <begin position="94"/>
        <end position="114"/>
    </location>
</feature>
<keyword evidence="4 6" id="KW-1133">Transmembrane helix</keyword>
<sequence>MSELKRKEREAKNRKRKMTSDYYRWTDYVAHGLATVVREWGSWVWDILKEIGAHWMMFFYFVTCKKDPVRETCGLHIQLWLLIKRSGKQVYRTVQSFLFDQALHLGCGIFISIATQNFRYKGTQPTPICQITPLNLQWRCYAPEDYLTQAGMFIVLGCLFAGISVGSGTFGRERVVFWRDTAAGMRATPYFLAKFLVDIPRIVIGAGMYTIALILFFPYRQKFIFILVLVEFMYFVAFAMGYFLSIVFRPKQVPLVGTGFALLWALVLSGVMPNLQEVTEDTTYAAVRWLWEISAPRWAIEAFWLKEVAAYPYADKDKDPPYTYKWSEYNPALSHILLIATVWNLIAFLSLKLKDRTKQK</sequence>
<feature type="transmembrane region" description="Helical" evidence="6">
    <location>
        <begin position="223"/>
        <end position="248"/>
    </location>
</feature>
<feature type="transmembrane region" description="Helical" evidence="6">
    <location>
        <begin position="146"/>
        <end position="170"/>
    </location>
</feature>
<evidence type="ECO:0000256" key="6">
    <source>
        <dbReference type="SAM" id="Phobius"/>
    </source>
</evidence>
<evidence type="ECO:0000256" key="4">
    <source>
        <dbReference type="ARBA" id="ARBA00022989"/>
    </source>
</evidence>
<evidence type="ECO:0000256" key="3">
    <source>
        <dbReference type="ARBA" id="ARBA00022692"/>
    </source>
</evidence>
<dbReference type="Pfam" id="PF01061">
    <property type="entry name" value="ABC2_membrane"/>
    <property type="match status" value="1"/>
</dbReference>
<organism evidence="8 9">
    <name type="scientific">Rhizophlyctis rosea</name>
    <dbReference type="NCBI Taxonomy" id="64517"/>
    <lineage>
        <taxon>Eukaryota</taxon>
        <taxon>Fungi</taxon>
        <taxon>Fungi incertae sedis</taxon>
        <taxon>Chytridiomycota</taxon>
        <taxon>Chytridiomycota incertae sedis</taxon>
        <taxon>Chytridiomycetes</taxon>
        <taxon>Rhizophlyctidales</taxon>
        <taxon>Rhizophlyctidaceae</taxon>
        <taxon>Rhizophlyctis</taxon>
    </lineage>
</organism>
<protein>
    <recommendedName>
        <fullName evidence="7">ABC-2 type transporter transmembrane domain-containing protein</fullName>
    </recommendedName>
</protein>
<dbReference type="PANTHER" id="PTHR48041:SF91">
    <property type="entry name" value="ABC TRANSPORTER G FAMILY MEMBER 28"/>
    <property type="match status" value="1"/>
</dbReference>
<dbReference type="PANTHER" id="PTHR48041">
    <property type="entry name" value="ABC TRANSPORTER G FAMILY MEMBER 28"/>
    <property type="match status" value="1"/>
</dbReference>
<dbReference type="Proteomes" id="UP001212841">
    <property type="component" value="Unassembled WGS sequence"/>
</dbReference>
<evidence type="ECO:0000259" key="7">
    <source>
        <dbReference type="Pfam" id="PF01061"/>
    </source>
</evidence>
<dbReference type="AlphaFoldDB" id="A0AAD5S551"/>
<reference evidence="8" key="1">
    <citation type="submission" date="2020-05" db="EMBL/GenBank/DDBJ databases">
        <title>Phylogenomic resolution of chytrid fungi.</title>
        <authorList>
            <person name="Stajich J.E."/>
            <person name="Amses K."/>
            <person name="Simmons R."/>
            <person name="Seto K."/>
            <person name="Myers J."/>
            <person name="Bonds A."/>
            <person name="Quandt C.A."/>
            <person name="Barry K."/>
            <person name="Liu P."/>
            <person name="Grigoriev I."/>
            <person name="Longcore J.E."/>
            <person name="James T.Y."/>
        </authorList>
    </citation>
    <scope>NUCLEOTIDE SEQUENCE</scope>
    <source>
        <strain evidence="8">JEL0318</strain>
    </source>
</reference>
<dbReference type="InterPro" id="IPR050352">
    <property type="entry name" value="ABCG_transporters"/>
</dbReference>
<proteinExistence type="predicted"/>
<comment type="caution">
    <text evidence="8">The sequence shown here is derived from an EMBL/GenBank/DDBJ whole genome shotgun (WGS) entry which is preliminary data.</text>
</comment>
<evidence type="ECO:0000256" key="2">
    <source>
        <dbReference type="ARBA" id="ARBA00022448"/>
    </source>
</evidence>
<dbReference type="GO" id="GO:0016020">
    <property type="term" value="C:membrane"/>
    <property type="evidence" value="ECO:0007669"/>
    <property type="project" value="UniProtKB-SubCell"/>
</dbReference>
<dbReference type="InterPro" id="IPR013525">
    <property type="entry name" value="ABC2_TM"/>
</dbReference>
<keyword evidence="3 6" id="KW-0812">Transmembrane</keyword>
<name>A0AAD5S551_9FUNG</name>
<feature type="transmembrane region" description="Helical" evidence="6">
    <location>
        <begin position="191"/>
        <end position="217"/>
    </location>
</feature>
<dbReference type="GO" id="GO:0140359">
    <property type="term" value="F:ABC-type transporter activity"/>
    <property type="evidence" value="ECO:0007669"/>
    <property type="project" value="InterPro"/>
</dbReference>
<evidence type="ECO:0000313" key="9">
    <source>
        <dbReference type="Proteomes" id="UP001212841"/>
    </source>
</evidence>
<feature type="transmembrane region" description="Helical" evidence="6">
    <location>
        <begin position="255"/>
        <end position="272"/>
    </location>
</feature>
<evidence type="ECO:0000256" key="1">
    <source>
        <dbReference type="ARBA" id="ARBA00004141"/>
    </source>
</evidence>
<accession>A0AAD5S551</accession>
<feature type="domain" description="ABC-2 type transporter transmembrane" evidence="7">
    <location>
        <begin position="78"/>
        <end position="303"/>
    </location>
</feature>
<dbReference type="EMBL" id="JADGJD010001599">
    <property type="protein sequence ID" value="KAJ3039915.1"/>
    <property type="molecule type" value="Genomic_DNA"/>
</dbReference>
<evidence type="ECO:0000256" key="5">
    <source>
        <dbReference type="ARBA" id="ARBA00023136"/>
    </source>
</evidence>
<keyword evidence="9" id="KW-1185">Reference proteome</keyword>
<feature type="transmembrane region" description="Helical" evidence="6">
    <location>
        <begin position="332"/>
        <end position="351"/>
    </location>
</feature>